<dbReference type="InterPro" id="IPR008551">
    <property type="entry name" value="TANGO2"/>
</dbReference>
<dbReference type="EMBL" id="JANBPY010001556">
    <property type="protein sequence ID" value="KAJ1959560.1"/>
    <property type="molecule type" value="Genomic_DNA"/>
</dbReference>
<name>A0A9W8ANU5_9FUNG</name>
<sequence>MHSDTSVLASNRDEFLERPTARADWWDIPHTHILGPRDLKAGVNGTWIGISKRGHMAFLTNNHEMGSPVTNKRTRGLLVHDFLVDDQVSPADYLTRLLPEGQLYNGFNLVVGDLCRTAFYAGSNHTRNDDNEKDDTSTLSLEPLPLDQVLGLSNADLGTPQDWPRVQRGVMVMTEILGQQLAREALIEELFTMLRDSSPFTPTNLPQTVEEARKPICLPPIQLHQQWYGTGVSTVILVDHDNHVYYSERELVTQDGAPVSEPGRTFEFMIDPEPATN</sequence>
<dbReference type="PANTHER" id="PTHR17985:SF8">
    <property type="entry name" value="TRANSPORT AND GOLGI ORGANIZATION PROTEIN 2 HOMOLOG"/>
    <property type="match status" value="1"/>
</dbReference>
<gene>
    <name evidence="1" type="ORF">IWQ62_004560</name>
</gene>
<evidence type="ECO:0008006" key="3">
    <source>
        <dbReference type="Google" id="ProtNLM"/>
    </source>
</evidence>
<dbReference type="PANTHER" id="PTHR17985">
    <property type="entry name" value="SER/THR-RICH PROTEIN T10 IN DGCR REGION"/>
    <property type="match status" value="1"/>
</dbReference>
<dbReference type="OrthoDB" id="191601at2759"/>
<evidence type="ECO:0000313" key="2">
    <source>
        <dbReference type="Proteomes" id="UP001150925"/>
    </source>
</evidence>
<comment type="caution">
    <text evidence="1">The sequence shown here is derived from an EMBL/GenBank/DDBJ whole genome shotgun (WGS) entry which is preliminary data.</text>
</comment>
<reference evidence="1" key="1">
    <citation type="submission" date="2022-07" db="EMBL/GenBank/DDBJ databases">
        <title>Phylogenomic reconstructions and comparative analyses of Kickxellomycotina fungi.</title>
        <authorList>
            <person name="Reynolds N.K."/>
            <person name="Stajich J.E."/>
            <person name="Barry K."/>
            <person name="Grigoriev I.V."/>
            <person name="Crous P."/>
            <person name="Smith M.E."/>
        </authorList>
    </citation>
    <scope>NUCLEOTIDE SEQUENCE</scope>
    <source>
        <strain evidence="1">RSA 1196</strain>
    </source>
</reference>
<dbReference type="GO" id="GO:0005794">
    <property type="term" value="C:Golgi apparatus"/>
    <property type="evidence" value="ECO:0007669"/>
    <property type="project" value="TreeGrafter"/>
</dbReference>
<protein>
    <recommendedName>
        <fullName evidence="3">NRDE family protein</fullName>
    </recommendedName>
</protein>
<accession>A0A9W8ANU5</accession>
<keyword evidence="2" id="KW-1185">Reference proteome</keyword>
<evidence type="ECO:0000313" key="1">
    <source>
        <dbReference type="EMBL" id="KAJ1959560.1"/>
    </source>
</evidence>
<proteinExistence type="predicted"/>
<organism evidence="1 2">
    <name type="scientific">Dispira parvispora</name>
    <dbReference type="NCBI Taxonomy" id="1520584"/>
    <lineage>
        <taxon>Eukaryota</taxon>
        <taxon>Fungi</taxon>
        <taxon>Fungi incertae sedis</taxon>
        <taxon>Zoopagomycota</taxon>
        <taxon>Kickxellomycotina</taxon>
        <taxon>Dimargaritomycetes</taxon>
        <taxon>Dimargaritales</taxon>
        <taxon>Dimargaritaceae</taxon>
        <taxon>Dispira</taxon>
    </lineage>
</organism>
<dbReference type="Proteomes" id="UP001150925">
    <property type="component" value="Unassembled WGS sequence"/>
</dbReference>
<dbReference type="Pfam" id="PF05742">
    <property type="entry name" value="TANGO2"/>
    <property type="match status" value="1"/>
</dbReference>
<dbReference type="AlphaFoldDB" id="A0A9W8ANU5"/>
<dbReference type="GO" id="GO:0009306">
    <property type="term" value="P:protein secretion"/>
    <property type="evidence" value="ECO:0007669"/>
    <property type="project" value="TreeGrafter"/>
</dbReference>
<dbReference type="GO" id="GO:0007030">
    <property type="term" value="P:Golgi organization"/>
    <property type="evidence" value="ECO:0007669"/>
    <property type="project" value="TreeGrafter"/>
</dbReference>